<dbReference type="PIRSF" id="PIRSF004692">
    <property type="entry name" value="KdsD_KpsF"/>
    <property type="match status" value="1"/>
</dbReference>
<evidence type="ECO:0000313" key="11">
    <source>
        <dbReference type="Proteomes" id="UP000272908"/>
    </source>
</evidence>
<feature type="site" description="Catalytically relevant" evidence="6">
    <location>
        <position position="83"/>
    </location>
</feature>
<evidence type="ECO:0000256" key="1">
    <source>
        <dbReference type="ARBA" id="ARBA00008165"/>
    </source>
</evidence>
<dbReference type="Proteomes" id="UP000272908">
    <property type="component" value="Unassembled WGS sequence"/>
</dbReference>
<evidence type="ECO:0000256" key="3">
    <source>
        <dbReference type="ARBA" id="ARBA00023122"/>
    </source>
</evidence>
<dbReference type="InterPro" id="IPR050986">
    <property type="entry name" value="GutQ/KpsF_isomerases"/>
</dbReference>
<dbReference type="SUPFAM" id="SSF54631">
    <property type="entry name" value="CBS-domain pair"/>
    <property type="match status" value="1"/>
</dbReference>
<dbReference type="NCBIfam" id="TIGR00393">
    <property type="entry name" value="kpsF"/>
    <property type="match status" value="1"/>
</dbReference>
<feature type="site" description="Catalytically relevant" evidence="6">
    <location>
        <position position="135"/>
    </location>
</feature>
<dbReference type="Gene3D" id="3.40.50.10490">
    <property type="entry name" value="Glucose-6-phosphate isomerase like protein, domain 1"/>
    <property type="match status" value="1"/>
</dbReference>
<dbReference type="InterPro" id="IPR001347">
    <property type="entry name" value="SIS_dom"/>
</dbReference>
<proteinExistence type="inferred from homology"/>
<dbReference type="InterPro" id="IPR046342">
    <property type="entry name" value="CBS_dom_sf"/>
</dbReference>
<dbReference type="PROSITE" id="PS51464">
    <property type="entry name" value="SIS"/>
    <property type="match status" value="1"/>
</dbReference>
<dbReference type="GO" id="GO:1901135">
    <property type="term" value="P:carbohydrate derivative metabolic process"/>
    <property type="evidence" value="ECO:0007669"/>
    <property type="project" value="InterPro"/>
</dbReference>
<protein>
    <submittedName>
        <fullName evidence="10">Arabinose 5-phosphate isomerase KdsD</fullName>
        <ecNumber evidence="10">5.3.1.13</ecNumber>
    </submittedName>
</protein>
<comment type="similarity">
    <text evidence="1 4">Belongs to the SIS family. GutQ/KpsF subfamily.</text>
</comment>
<dbReference type="CDD" id="cd05014">
    <property type="entry name" value="SIS_Kpsf"/>
    <property type="match status" value="1"/>
</dbReference>
<dbReference type="CDD" id="cd04604">
    <property type="entry name" value="CBS_pair_SIS_assoc"/>
    <property type="match status" value="1"/>
</dbReference>
<gene>
    <name evidence="10" type="primary">kdsD</name>
    <name evidence="10" type="ORF">ROE7235_00003</name>
</gene>
<keyword evidence="10" id="KW-0413">Isomerase</keyword>
<evidence type="ECO:0000256" key="5">
    <source>
        <dbReference type="PIRSR" id="PIRSR004692-2"/>
    </source>
</evidence>
<dbReference type="SMART" id="SM00116">
    <property type="entry name" value="CBS"/>
    <property type="match status" value="2"/>
</dbReference>
<feature type="site" description="Catalytically relevant" evidence="6">
    <location>
        <position position="217"/>
    </location>
</feature>
<evidence type="ECO:0000256" key="6">
    <source>
        <dbReference type="PIRSR" id="PIRSR004692-3"/>
    </source>
</evidence>
<keyword evidence="3 7" id="KW-0129">CBS domain</keyword>
<dbReference type="FunFam" id="3.40.50.10490:FF:000011">
    <property type="entry name" value="Arabinose 5-phosphate isomerase"/>
    <property type="match status" value="1"/>
</dbReference>
<dbReference type="Pfam" id="PF01380">
    <property type="entry name" value="SIS"/>
    <property type="match status" value="1"/>
</dbReference>
<keyword evidence="2" id="KW-0677">Repeat</keyword>
<organism evidence="10 11">
    <name type="scientific">Roseinatronobacter ekhonensis</name>
    <dbReference type="NCBI Taxonomy" id="254356"/>
    <lineage>
        <taxon>Bacteria</taxon>
        <taxon>Pseudomonadati</taxon>
        <taxon>Pseudomonadota</taxon>
        <taxon>Alphaproteobacteria</taxon>
        <taxon>Rhodobacterales</taxon>
        <taxon>Paracoccaceae</taxon>
        <taxon>Roseinatronobacter</taxon>
    </lineage>
</organism>
<evidence type="ECO:0000259" key="8">
    <source>
        <dbReference type="PROSITE" id="PS51371"/>
    </source>
</evidence>
<dbReference type="EC" id="5.3.1.13" evidence="10"/>
<name>A0A3B0M2C1_9RHOB</name>
<dbReference type="InterPro" id="IPR004800">
    <property type="entry name" value="KdsD/KpsF-type"/>
</dbReference>
<dbReference type="Pfam" id="PF00571">
    <property type="entry name" value="CBS"/>
    <property type="match status" value="2"/>
</dbReference>
<evidence type="ECO:0000256" key="4">
    <source>
        <dbReference type="PIRNR" id="PIRNR004692"/>
    </source>
</evidence>
<evidence type="ECO:0000259" key="9">
    <source>
        <dbReference type="PROSITE" id="PS51464"/>
    </source>
</evidence>
<keyword evidence="5" id="KW-0479">Metal-binding</keyword>
<evidence type="ECO:0000313" key="10">
    <source>
        <dbReference type="EMBL" id="SUZ30285.1"/>
    </source>
</evidence>
<dbReference type="PROSITE" id="PS51371">
    <property type="entry name" value="CBS"/>
    <property type="match status" value="2"/>
</dbReference>
<evidence type="ECO:0000256" key="7">
    <source>
        <dbReference type="PROSITE-ProRule" id="PRU00703"/>
    </source>
</evidence>
<dbReference type="GO" id="GO:0046872">
    <property type="term" value="F:metal ion binding"/>
    <property type="evidence" value="ECO:0007669"/>
    <property type="project" value="UniProtKB-KW"/>
</dbReference>
<dbReference type="InterPro" id="IPR046348">
    <property type="entry name" value="SIS_dom_sf"/>
</dbReference>
<dbReference type="AlphaFoldDB" id="A0A3B0M2C1"/>
<keyword evidence="11" id="KW-1185">Reference proteome</keyword>
<evidence type="ECO:0000256" key="2">
    <source>
        <dbReference type="ARBA" id="ARBA00022737"/>
    </source>
</evidence>
<dbReference type="InterPro" id="IPR000644">
    <property type="entry name" value="CBS_dom"/>
</dbReference>
<feature type="binding site" evidence="5">
    <location>
        <position position="106"/>
    </location>
    <ligand>
        <name>Zn(2+)</name>
        <dbReference type="ChEBI" id="CHEBI:29105"/>
    </ligand>
</feature>
<keyword evidence="5" id="KW-0862">Zinc</keyword>
<accession>A0A3B0M2C1</accession>
<dbReference type="PANTHER" id="PTHR42745:SF1">
    <property type="entry name" value="ARABINOSE 5-PHOSPHATE ISOMERASE KDSD"/>
    <property type="match status" value="1"/>
</dbReference>
<dbReference type="GO" id="GO:0005975">
    <property type="term" value="P:carbohydrate metabolic process"/>
    <property type="evidence" value="ECO:0007669"/>
    <property type="project" value="InterPro"/>
</dbReference>
<dbReference type="InterPro" id="IPR035474">
    <property type="entry name" value="SIS_Kpsf"/>
</dbReference>
<feature type="site" description="Catalytically relevant" evidence="6">
    <location>
        <position position="176"/>
    </location>
</feature>
<feature type="domain" description="CBS" evidence="8">
    <location>
        <begin position="296"/>
        <end position="348"/>
    </location>
</feature>
<dbReference type="SUPFAM" id="SSF53697">
    <property type="entry name" value="SIS domain"/>
    <property type="match status" value="1"/>
</dbReference>
<dbReference type="GO" id="GO:0097367">
    <property type="term" value="F:carbohydrate derivative binding"/>
    <property type="evidence" value="ECO:0007669"/>
    <property type="project" value="InterPro"/>
</dbReference>
<dbReference type="PANTHER" id="PTHR42745">
    <property type="match status" value="1"/>
</dbReference>
<dbReference type="Gene3D" id="3.10.580.10">
    <property type="entry name" value="CBS-domain"/>
    <property type="match status" value="1"/>
</dbReference>
<feature type="domain" description="SIS" evidence="9">
    <location>
        <begin position="65"/>
        <end position="208"/>
    </location>
</feature>
<dbReference type="EMBL" id="UIHC01000001">
    <property type="protein sequence ID" value="SUZ30285.1"/>
    <property type="molecule type" value="Genomic_DNA"/>
</dbReference>
<reference evidence="11" key="1">
    <citation type="submission" date="2018-08" db="EMBL/GenBank/DDBJ databases">
        <authorList>
            <person name="Rodrigo-Torres L."/>
            <person name="Arahal R. D."/>
            <person name="Lucena T."/>
        </authorList>
    </citation>
    <scope>NUCLEOTIDE SEQUENCE [LARGE SCALE GENOMIC DNA]</scope>
    <source>
        <strain evidence="11">CECT 7235</strain>
    </source>
</reference>
<dbReference type="GO" id="GO:0019146">
    <property type="term" value="F:arabinose-5-phosphate isomerase activity"/>
    <property type="evidence" value="ECO:0007669"/>
    <property type="project" value="UniProtKB-EC"/>
</dbReference>
<sequence length="348" mass="36857">MPKRGAVIDFGRIDTLSPKRHTMRLQTVPIQLADDAVQAGRDVLLTEARALEQMANQLGMAFGQAVARLTQLKGRLIVVGIGKSGHVGRKMAATFASTGTPAHFVHASEASHGDLGMITQDDCCILLSNSGESRELSDVISYTRRFNIPMIAITRVPDSTLGSRADIVLALPDVPEACAIGMAPTTSTTASMALGDALAVAVMKRKGFDPEHFHMFHPGGKLGAQFLRVADLMYSGDALPLVGEDTPMSEVLMRMTGTGYGVAIIVAGARLTGIITDGDLRRNMDGLMTRCARDVATHNPKTIAPDALVSEAVAVMNGKKVNALCVVDDGGDVKGMIRLHDCLRAGVV</sequence>
<feature type="domain" description="CBS" evidence="8">
    <location>
        <begin position="233"/>
        <end position="295"/>
    </location>
</feature>